<keyword evidence="4" id="KW-0547">Nucleotide-binding</keyword>
<accession>A0A8H5ESM1</accession>
<dbReference type="Gene3D" id="1.10.510.10">
    <property type="entry name" value="Transferase(Phosphotransferase) domain 1"/>
    <property type="match status" value="1"/>
</dbReference>
<dbReference type="Pfam" id="PF00069">
    <property type="entry name" value="Pkinase"/>
    <property type="match status" value="1"/>
</dbReference>
<dbReference type="EC" id="2.7.11.1" evidence="1"/>
<dbReference type="AlphaFoldDB" id="A0A8H5ESM1"/>
<name>A0A8H5ESM1_9AGAR</name>
<keyword evidence="2" id="KW-0723">Serine/threonine-protein kinase</keyword>
<evidence type="ECO:0000256" key="4">
    <source>
        <dbReference type="ARBA" id="ARBA00022741"/>
    </source>
</evidence>
<reference evidence="10 11" key="1">
    <citation type="journal article" date="2020" name="ISME J.">
        <title>Uncovering the hidden diversity of litter-decomposition mechanisms in mushroom-forming fungi.</title>
        <authorList>
            <person name="Floudas D."/>
            <person name="Bentzer J."/>
            <person name="Ahren D."/>
            <person name="Johansson T."/>
            <person name="Persson P."/>
            <person name="Tunlid A."/>
        </authorList>
    </citation>
    <scope>NUCLEOTIDE SEQUENCE [LARGE SCALE GENOMIC DNA]</scope>
    <source>
        <strain evidence="10 11">CBS 101986</strain>
    </source>
</reference>
<evidence type="ECO:0000256" key="1">
    <source>
        <dbReference type="ARBA" id="ARBA00012513"/>
    </source>
</evidence>
<organism evidence="10 11">
    <name type="scientific">Psilocybe cf. subviscida</name>
    <dbReference type="NCBI Taxonomy" id="2480587"/>
    <lineage>
        <taxon>Eukaryota</taxon>
        <taxon>Fungi</taxon>
        <taxon>Dikarya</taxon>
        <taxon>Basidiomycota</taxon>
        <taxon>Agaricomycotina</taxon>
        <taxon>Agaricomycetes</taxon>
        <taxon>Agaricomycetidae</taxon>
        <taxon>Agaricales</taxon>
        <taxon>Agaricineae</taxon>
        <taxon>Strophariaceae</taxon>
        <taxon>Psilocybe</taxon>
    </lineage>
</organism>
<dbReference type="GO" id="GO:0004674">
    <property type="term" value="F:protein serine/threonine kinase activity"/>
    <property type="evidence" value="ECO:0007669"/>
    <property type="project" value="UniProtKB-KW"/>
</dbReference>
<dbReference type="EMBL" id="JAACJJ010000057">
    <property type="protein sequence ID" value="KAF5310573.1"/>
    <property type="molecule type" value="Genomic_DNA"/>
</dbReference>
<keyword evidence="6" id="KW-0067">ATP-binding</keyword>
<dbReference type="PROSITE" id="PS50011">
    <property type="entry name" value="PROTEIN_KINASE_DOM"/>
    <property type="match status" value="1"/>
</dbReference>
<comment type="catalytic activity">
    <reaction evidence="7">
        <text>L-threonyl-[protein] + ATP = O-phospho-L-threonyl-[protein] + ADP + H(+)</text>
        <dbReference type="Rhea" id="RHEA:46608"/>
        <dbReference type="Rhea" id="RHEA-COMP:11060"/>
        <dbReference type="Rhea" id="RHEA-COMP:11605"/>
        <dbReference type="ChEBI" id="CHEBI:15378"/>
        <dbReference type="ChEBI" id="CHEBI:30013"/>
        <dbReference type="ChEBI" id="CHEBI:30616"/>
        <dbReference type="ChEBI" id="CHEBI:61977"/>
        <dbReference type="ChEBI" id="CHEBI:456216"/>
        <dbReference type="EC" id="2.7.11.1"/>
    </reaction>
</comment>
<comment type="catalytic activity">
    <reaction evidence="8">
        <text>L-seryl-[protein] + ATP = O-phospho-L-seryl-[protein] + ADP + H(+)</text>
        <dbReference type="Rhea" id="RHEA:17989"/>
        <dbReference type="Rhea" id="RHEA-COMP:9863"/>
        <dbReference type="Rhea" id="RHEA-COMP:11604"/>
        <dbReference type="ChEBI" id="CHEBI:15378"/>
        <dbReference type="ChEBI" id="CHEBI:29999"/>
        <dbReference type="ChEBI" id="CHEBI:30616"/>
        <dbReference type="ChEBI" id="CHEBI:83421"/>
        <dbReference type="ChEBI" id="CHEBI:456216"/>
        <dbReference type="EC" id="2.7.11.1"/>
    </reaction>
</comment>
<dbReference type="PANTHER" id="PTHR43895">
    <property type="entry name" value="CALCIUM/CALMODULIN-DEPENDENT PROTEIN KINASE KINASE-RELATED"/>
    <property type="match status" value="1"/>
</dbReference>
<evidence type="ECO:0000256" key="5">
    <source>
        <dbReference type="ARBA" id="ARBA00022777"/>
    </source>
</evidence>
<gene>
    <name evidence="10" type="ORF">D9619_008229</name>
</gene>
<keyword evidence="5" id="KW-0418">Kinase</keyword>
<dbReference type="OrthoDB" id="541276at2759"/>
<sequence>MSTEPLSATSSIHPALGTLIDGGALQLVEVLSVGGYGVVCRPTPSFEIVCRQVPSCLWSPISASTTSPHPRNCAAPASLYPPPPPPPPGVVALHRVIDQGNHIYIVMDYAAGHDLFTQILHSRRYLGRNNLIKDIFLQLIDAVQYCHSLGIYH</sequence>
<comment type="caution">
    <text evidence="10">The sequence shown here is derived from an EMBL/GenBank/DDBJ whole genome shotgun (WGS) entry which is preliminary data.</text>
</comment>
<protein>
    <recommendedName>
        <fullName evidence="1">non-specific serine/threonine protein kinase</fullName>
        <ecNumber evidence="1">2.7.11.1</ecNumber>
    </recommendedName>
</protein>
<dbReference type="PANTHER" id="PTHR43895:SF32">
    <property type="entry name" value="SERINE_THREONINE-PROTEIN KINASE CHK1"/>
    <property type="match status" value="1"/>
</dbReference>
<keyword evidence="3" id="KW-0808">Transferase</keyword>
<dbReference type="InterPro" id="IPR011009">
    <property type="entry name" value="Kinase-like_dom_sf"/>
</dbReference>
<dbReference type="GO" id="GO:0007165">
    <property type="term" value="P:signal transduction"/>
    <property type="evidence" value="ECO:0007669"/>
    <property type="project" value="TreeGrafter"/>
</dbReference>
<evidence type="ECO:0000259" key="9">
    <source>
        <dbReference type="PROSITE" id="PS50011"/>
    </source>
</evidence>
<dbReference type="InterPro" id="IPR000719">
    <property type="entry name" value="Prot_kinase_dom"/>
</dbReference>
<dbReference type="SUPFAM" id="SSF56112">
    <property type="entry name" value="Protein kinase-like (PK-like)"/>
    <property type="match status" value="1"/>
</dbReference>
<dbReference type="GO" id="GO:0005524">
    <property type="term" value="F:ATP binding"/>
    <property type="evidence" value="ECO:0007669"/>
    <property type="project" value="UniProtKB-KW"/>
</dbReference>
<evidence type="ECO:0000313" key="10">
    <source>
        <dbReference type="EMBL" id="KAF5310573.1"/>
    </source>
</evidence>
<dbReference type="Proteomes" id="UP000567179">
    <property type="component" value="Unassembled WGS sequence"/>
</dbReference>
<evidence type="ECO:0000256" key="3">
    <source>
        <dbReference type="ARBA" id="ARBA00022679"/>
    </source>
</evidence>
<evidence type="ECO:0000256" key="6">
    <source>
        <dbReference type="ARBA" id="ARBA00022840"/>
    </source>
</evidence>
<keyword evidence="11" id="KW-1185">Reference proteome</keyword>
<proteinExistence type="predicted"/>
<evidence type="ECO:0000256" key="2">
    <source>
        <dbReference type="ARBA" id="ARBA00022527"/>
    </source>
</evidence>
<evidence type="ECO:0000256" key="8">
    <source>
        <dbReference type="ARBA" id="ARBA00048679"/>
    </source>
</evidence>
<evidence type="ECO:0000256" key="7">
    <source>
        <dbReference type="ARBA" id="ARBA00047899"/>
    </source>
</evidence>
<evidence type="ECO:0000313" key="11">
    <source>
        <dbReference type="Proteomes" id="UP000567179"/>
    </source>
</evidence>
<feature type="domain" description="Protein kinase" evidence="9">
    <location>
        <begin position="25"/>
        <end position="153"/>
    </location>
</feature>